<dbReference type="InterPro" id="IPR025405">
    <property type="entry name" value="DUF4131"/>
</dbReference>
<dbReference type="GO" id="GO:0005886">
    <property type="term" value="C:plasma membrane"/>
    <property type="evidence" value="ECO:0007669"/>
    <property type="project" value="UniProtKB-SubCell"/>
</dbReference>
<protein>
    <submittedName>
        <fullName evidence="8">Uncharacterized protein</fullName>
    </submittedName>
</protein>
<dbReference type="Pfam" id="PF13567">
    <property type="entry name" value="DUF4131"/>
    <property type="match status" value="1"/>
</dbReference>
<gene>
    <name evidence="8" type="ORF">PSAL_010760</name>
</gene>
<name>A0A418SFI2_9RHOB</name>
<evidence type="ECO:0000256" key="2">
    <source>
        <dbReference type="ARBA" id="ARBA00022475"/>
    </source>
</evidence>
<feature type="domain" description="ComEC/Rec2-related protein" evidence="6">
    <location>
        <begin position="237"/>
        <end position="512"/>
    </location>
</feature>
<feature type="domain" description="DUF4131" evidence="7">
    <location>
        <begin position="43"/>
        <end position="194"/>
    </location>
</feature>
<dbReference type="EMBL" id="CP060436">
    <property type="protein sequence ID" value="QPM89847.1"/>
    <property type="molecule type" value="Genomic_DNA"/>
</dbReference>
<keyword evidence="2" id="KW-1003">Cell membrane</keyword>
<evidence type="ECO:0000256" key="3">
    <source>
        <dbReference type="ARBA" id="ARBA00022692"/>
    </source>
</evidence>
<keyword evidence="3" id="KW-0812">Transmembrane</keyword>
<dbReference type="PANTHER" id="PTHR30619">
    <property type="entry name" value="DNA INTERNALIZATION/COMPETENCE PROTEIN COMEC/REC2"/>
    <property type="match status" value="1"/>
</dbReference>
<dbReference type="Pfam" id="PF03772">
    <property type="entry name" value="Competence"/>
    <property type="match status" value="1"/>
</dbReference>
<keyword evidence="4" id="KW-1133">Transmembrane helix</keyword>
<sequence>MRRIADTLAAALLAQRGCLFHWSPVCLGIGIGWYFALGKEPGLPLLAGLAGGIVLLVLIAWRCGPVVQPLICALVLIGAGLLLAGWRAQAVSAPVMGWRYYGPVEGRVIGIDRSASDAVRLTLDRVRLDRVAPDRTPAKVRISLHGPEGTTPQPGALVMTTGHLSPPGGPVEPGGFDFQRHSWFLRIGAVGYTRVPLMLLEPPNPRETVVFRWRMGLSRAFQTGLAGETGAFAAAVTAGDRSGMGQETLQALRVSNLAHLLAISGLHMGLLAGFVFMAVRRLLVLSPRAALFWPVKPIAAMAALLVATAYLAMAGGSIATERAYVMAAVALIAVMVLRRAISLRAVALAALIVLLMRPEALLSPGFQMSFAATLALVAVFGGINAKGWRLPGWKGKALALVMSSAVAGAATAPVAAAQFNQIAHYGLLANLLSVPVMGTLVIPSALIAVLAMPFGLQALPLWVMGLGLDWILMIAHWVAGMSGARGMVMAPPSEVLPMLALGALVIALWIGRGRWLGAVPIALAFWLWSAATRPDVLIAESGGIVGVMTPEGRGLSRDRAQSFVASIWLENDGDPVGQETAALRWPAGAIRHETGKRAAAAAGPCASGGVLVLNVPAAEASGARNCRIYDIDSLRQSGSVALFAEADGWREVTAKAVSGDRYWSVPGRIPPLGQQLQKVLESLTSGNAIARVHPPD</sequence>
<evidence type="ECO:0000313" key="8">
    <source>
        <dbReference type="EMBL" id="QPM89847.1"/>
    </source>
</evidence>
<evidence type="ECO:0000259" key="6">
    <source>
        <dbReference type="Pfam" id="PF03772"/>
    </source>
</evidence>
<keyword evidence="5" id="KW-0472">Membrane</keyword>
<proteinExistence type="predicted"/>
<dbReference type="InterPro" id="IPR052159">
    <property type="entry name" value="Competence_DNA_uptake"/>
</dbReference>
<dbReference type="Proteomes" id="UP000283786">
    <property type="component" value="Chromosome"/>
</dbReference>
<keyword evidence="9" id="KW-1185">Reference proteome</keyword>
<evidence type="ECO:0000313" key="9">
    <source>
        <dbReference type="Proteomes" id="UP000283786"/>
    </source>
</evidence>
<dbReference type="KEGG" id="palw:PSAL_010760"/>
<evidence type="ECO:0000256" key="1">
    <source>
        <dbReference type="ARBA" id="ARBA00004651"/>
    </source>
</evidence>
<organism evidence="8 9">
    <name type="scientific">Pseudooceanicola algae</name>
    <dbReference type="NCBI Taxonomy" id="1537215"/>
    <lineage>
        <taxon>Bacteria</taxon>
        <taxon>Pseudomonadati</taxon>
        <taxon>Pseudomonadota</taxon>
        <taxon>Alphaproteobacteria</taxon>
        <taxon>Rhodobacterales</taxon>
        <taxon>Paracoccaceae</taxon>
        <taxon>Pseudooceanicola</taxon>
    </lineage>
</organism>
<dbReference type="NCBIfam" id="TIGR00360">
    <property type="entry name" value="ComEC_N-term"/>
    <property type="match status" value="1"/>
</dbReference>
<dbReference type="RefSeq" id="WP_231388625.1">
    <property type="nucleotide sequence ID" value="NZ_CP060436.1"/>
</dbReference>
<dbReference type="InterPro" id="IPR004477">
    <property type="entry name" value="ComEC_N"/>
</dbReference>
<reference evidence="8 9" key="1">
    <citation type="submission" date="2020-08" db="EMBL/GenBank/DDBJ databases">
        <title>Genome sequence of Rhodobacteraceae bacterium Lw-13e.</title>
        <authorList>
            <person name="Poehlein A."/>
            <person name="Wolter L."/>
            <person name="Daniel R."/>
            <person name="Brinkhoff T."/>
        </authorList>
    </citation>
    <scope>NUCLEOTIDE SEQUENCE [LARGE SCALE GENOMIC DNA]</scope>
    <source>
        <strain evidence="8 9">Lw-13e</strain>
    </source>
</reference>
<comment type="subcellular location">
    <subcellularLocation>
        <location evidence="1">Cell membrane</location>
        <topology evidence="1">Multi-pass membrane protein</topology>
    </subcellularLocation>
</comment>
<accession>A0A418SFI2</accession>
<evidence type="ECO:0000259" key="7">
    <source>
        <dbReference type="Pfam" id="PF13567"/>
    </source>
</evidence>
<dbReference type="PANTHER" id="PTHR30619:SF1">
    <property type="entry name" value="RECOMBINATION PROTEIN 2"/>
    <property type="match status" value="1"/>
</dbReference>
<dbReference type="AlphaFoldDB" id="A0A418SFI2"/>
<evidence type="ECO:0000256" key="5">
    <source>
        <dbReference type="ARBA" id="ARBA00023136"/>
    </source>
</evidence>
<evidence type="ECO:0000256" key="4">
    <source>
        <dbReference type="ARBA" id="ARBA00022989"/>
    </source>
</evidence>